<evidence type="ECO:0000256" key="4">
    <source>
        <dbReference type="ARBA" id="ARBA00022840"/>
    </source>
</evidence>
<feature type="domain" description="AMP-dependent synthetase/ligase" evidence="5">
    <location>
        <begin position="44"/>
        <end position="464"/>
    </location>
</feature>
<dbReference type="KEGG" id="ngr:NAEGRDRAFT_39155"/>
<dbReference type="FunCoup" id="D2VFE6">
    <property type="interactions" value="183"/>
</dbReference>
<dbReference type="InParanoid" id="D2VFE6"/>
<keyword evidence="3" id="KW-0547">Nucleotide-binding</keyword>
<evidence type="ECO:0000256" key="2">
    <source>
        <dbReference type="ARBA" id="ARBA00022598"/>
    </source>
</evidence>
<dbReference type="InterPro" id="IPR000873">
    <property type="entry name" value="AMP-dep_synth/lig_dom"/>
</dbReference>
<dbReference type="OMA" id="KIFQWAA"/>
<dbReference type="Gene3D" id="3.40.50.12780">
    <property type="entry name" value="N-terminal domain of ligase-like"/>
    <property type="match status" value="1"/>
</dbReference>
<dbReference type="GO" id="GO:0004467">
    <property type="term" value="F:long-chain fatty acid-CoA ligase activity"/>
    <property type="evidence" value="ECO:0007669"/>
    <property type="project" value="TreeGrafter"/>
</dbReference>
<keyword evidence="4" id="KW-0067">ATP-binding</keyword>
<dbReference type="GO" id="GO:0005783">
    <property type="term" value="C:endoplasmic reticulum"/>
    <property type="evidence" value="ECO:0007669"/>
    <property type="project" value="TreeGrafter"/>
</dbReference>
<dbReference type="VEuPathDB" id="AmoebaDB:NAEGRDRAFT_39155"/>
<dbReference type="eggNOG" id="KOG1180">
    <property type="taxonomic scope" value="Eukaryota"/>
</dbReference>
<evidence type="ECO:0000256" key="1">
    <source>
        <dbReference type="ARBA" id="ARBA00006432"/>
    </source>
</evidence>
<dbReference type="PANTHER" id="PTHR43272:SF83">
    <property type="entry name" value="ACYL-COA SYNTHETASE LONG-CHAIN, ISOFORM J"/>
    <property type="match status" value="1"/>
</dbReference>
<dbReference type="GeneID" id="8853337"/>
<dbReference type="Proteomes" id="UP000006671">
    <property type="component" value="Unassembled WGS sequence"/>
</dbReference>
<evidence type="ECO:0000313" key="6">
    <source>
        <dbReference type="EMBL" id="EFC44449.1"/>
    </source>
</evidence>
<gene>
    <name evidence="6" type="ORF">NAEGRDRAFT_39155</name>
</gene>
<dbReference type="OrthoDB" id="1700726at2759"/>
<dbReference type="STRING" id="5762.D2VFE6"/>
<dbReference type="SUPFAM" id="SSF56801">
    <property type="entry name" value="Acetyl-CoA synthetase-like"/>
    <property type="match status" value="1"/>
</dbReference>
<proteinExistence type="inferred from homology"/>
<dbReference type="GO" id="GO:0005524">
    <property type="term" value="F:ATP binding"/>
    <property type="evidence" value="ECO:0007669"/>
    <property type="project" value="UniProtKB-KW"/>
</dbReference>
<evidence type="ECO:0000256" key="3">
    <source>
        <dbReference type="ARBA" id="ARBA00022741"/>
    </source>
</evidence>
<keyword evidence="7" id="KW-1185">Reference proteome</keyword>
<sequence length="643" mass="71956">MKELLAYTVKANSTKDCLGVRKAIKKFVEKRDGRDWEIIEFEDVVYENYDQVYSRIMNFAYGLTKFTGLNSKDIFGIFEETRKEWLMALHACFQYNMVVMTCYASLGDDALCCAINETELTALLVNEKSLGKINKSISPNCPTLKYIVYTHSIISDENEKKATSEVISELSKKGIKVLSYEEVEQLGESEKKANNITPVKEEPTLESLALIMYTSGTTNAPKGVLISHKNILSIVTAADQRVGDDPKIKYQYIGYLPLAHILEMAAEHVILKRGGRIGFGNARYLSERTARPKGDIEAIAPTVLVGVPRVFDTIKKGAFEKIKSSSPFVQWMFHSAYNYKLQSLKSGREAPIWNFLVFNKFKKLVGGNLALILCGGAALSKETQEFLRVCMSCSVIQGYGLTETSAGGCIQYGYQPFATKNIGPPVNTAQIKLVSVPDMGYIATGDEPRGEIAIKGNNVTMGYFKQEKLTKESYASDGYFYTGDIGVLHKDGTYSIIDRKKNLTKLATGEYIALERLESVYGNSPFVSPNGIMVYGDSERDYAVALILAQPGHTKHWAQDNGVTGDLNQIIKDPKYQKAVANSLREEAKKNHLNRMEELKNFRVLTDEWTPENEMLTAAMKLKRSNIVNKYKTIIEELYASNH</sequence>
<protein>
    <submittedName>
        <fullName evidence="6">Acyl CoA synthetase</fullName>
    </submittedName>
</protein>
<organism evidence="7">
    <name type="scientific">Naegleria gruberi</name>
    <name type="common">Amoeba</name>
    <dbReference type="NCBI Taxonomy" id="5762"/>
    <lineage>
        <taxon>Eukaryota</taxon>
        <taxon>Discoba</taxon>
        <taxon>Heterolobosea</taxon>
        <taxon>Tetramitia</taxon>
        <taxon>Eutetramitia</taxon>
        <taxon>Vahlkampfiidae</taxon>
        <taxon>Naegleria</taxon>
    </lineage>
</organism>
<reference evidence="6 7" key="1">
    <citation type="journal article" date="2010" name="Cell">
        <title>The genome of Naegleria gruberi illuminates early eukaryotic versatility.</title>
        <authorList>
            <person name="Fritz-Laylin L.K."/>
            <person name="Prochnik S.E."/>
            <person name="Ginger M.L."/>
            <person name="Dacks J.B."/>
            <person name="Carpenter M.L."/>
            <person name="Field M.C."/>
            <person name="Kuo A."/>
            <person name="Paredez A."/>
            <person name="Chapman J."/>
            <person name="Pham J."/>
            <person name="Shu S."/>
            <person name="Neupane R."/>
            <person name="Cipriano M."/>
            <person name="Mancuso J."/>
            <person name="Tu H."/>
            <person name="Salamov A."/>
            <person name="Lindquist E."/>
            <person name="Shapiro H."/>
            <person name="Lucas S."/>
            <person name="Grigoriev I.V."/>
            <person name="Cande W.Z."/>
            <person name="Fulton C."/>
            <person name="Rokhsar D.S."/>
            <person name="Dawson S.C."/>
        </authorList>
    </citation>
    <scope>NUCLEOTIDE SEQUENCE [LARGE SCALE GENOMIC DNA]</scope>
    <source>
        <strain evidence="6 7">NEG-M</strain>
    </source>
</reference>
<name>D2VFE6_NAEGR</name>
<dbReference type="PANTHER" id="PTHR43272">
    <property type="entry name" value="LONG-CHAIN-FATTY-ACID--COA LIGASE"/>
    <property type="match status" value="1"/>
</dbReference>
<evidence type="ECO:0000313" key="7">
    <source>
        <dbReference type="Proteomes" id="UP000006671"/>
    </source>
</evidence>
<dbReference type="Pfam" id="PF00501">
    <property type="entry name" value="AMP-binding"/>
    <property type="match status" value="1"/>
</dbReference>
<comment type="similarity">
    <text evidence="1">Belongs to the ATP-dependent AMP-binding enzyme family.</text>
</comment>
<dbReference type="InterPro" id="IPR042099">
    <property type="entry name" value="ANL_N_sf"/>
</dbReference>
<dbReference type="EMBL" id="GG738868">
    <property type="protein sequence ID" value="EFC44449.1"/>
    <property type="molecule type" value="Genomic_DNA"/>
</dbReference>
<dbReference type="RefSeq" id="XP_002677193.1">
    <property type="nucleotide sequence ID" value="XM_002677147.1"/>
</dbReference>
<dbReference type="GO" id="GO:0016020">
    <property type="term" value="C:membrane"/>
    <property type="evidence" value="ECO:0007669"/>
    <property type="project" value="TreeGrafter"/>
</dbReference>
<accession>D2VFE6</accession>
<evidence type="ECO:0000259" key="5">
    <source>
        <dbReference type="Pfam" id="PF00501"/>
    </source>
</evidence>
<keyword evidence="2" id="KW-0436">Ligase</keyword>
<dbReference type="AlphaFoldDB" id="D2VFE6"/>